<evidence type="ECO:0000313" key="3">
    <source>
        <dbReference type="Proteomes" id="UP000562984"/>
    </source>
</evidence>
<dbReference type="GO" id="GO:0003677">
    <property type="term" value="F:DNA binding"/>
    <property type="evidence" value="ECO:0007669"/>
    <property type="project" value="UniProtKB-KW"/>
</dbReference>
<proteinExistence type="predicted"/>
<gene>
    <name evidence="2" type="ORF">HKD39_06720</name>
</gene>
<dbReference type="InterPro" id="IPR039422">
    <property type="entry name" value="MarR/SlyA-like"/>
</dbReference>
<keyword evidence="3" id="KW-1185">Reference proteome</keyword>
<dbReference type="Proteomes" id="UP000562984">
    <property type="component" value="Unassembled WGS sequence"/>
</dbReference>
<sequence>MKDTAAAAHQELAGVLARAAWAVASHCRQVGDKLGITATQVVALRELSEPMTLKSLAHKMACEASNASYIVERMHEQGLIERREHPGDRRAKQVVLTAKGRSCRQHVLDELRASSPLNALSEREVNALGRLLPAIG</sequence>
<dbReference type="SUPFAM" id="SSF46785">
    <property type="entry name" value="Winged helix' DNA-binding domain"/>
    <property type="match status" value="1"/>
</dbReference>
<dbReference type="InterPro" id="IPR000835">
    <property type="entry name" value="HTH_MarR-typ"/>
</dbReference>
<dbReference type="PANTHER" id="PTHR33164:SF43">
    <property type="entry name" value="HTH-TYPE TRANSCRIPTIONAL REPRESSOR YETL"/>
    <property type="match status" value="1"/>
</dbReference>
<name>A0A849A6Z1_9ACTN</name>
<protein>
    <submittedName>
        <fullName evidence="2">Winged helix DNA-binding protein</fullName>
    </submittedName>
</protein>
<dbReference type="InterPro" id="IPR036388">
    <property type="entry name" value="WH-like_DNA-bd_sf"/>
</dbReference>
<evidence type="ECO:0000259" key="1">
    <source>
        <dbReference type="PROSITE" id="PS50995"/>
    </source>
</evidence>
<dbReference type="PANTHER" id="PTHR33164">
    <property type="entry name" value="TRANSCRIPTIONAL REGULATOR, MARR FAMILY"/>
    <property type="match status" value="1"/>
</dbReference>
<evidence type="ECO:0000313" key="2">
    <source>
        <dbReference type="EMBL" id="NNG35406.1"/>
    </source>
</evidence>
<feature type="domain" description="HTH marR-type" evidence="1">
    <location>
        <begin position="9"/>
        <end position="136"/>
    </location>
</feature>
<dbReference type="GO" id="GO:0003700">
    <property type="term" value="F:DNA-binding transcription factor activity"/>
    <property type="evidence" value="ECO:0007669"/>
    <property type="project" value="InterPro"/>
</dbReference>
<keyword evidence="2" id="KW-0238">DNA-binding</keyword>
<reference evidence="2 3" key="1">
    <citation type="submission" date="2020-05" db="EMBL/GenBank/DDBJ databases">
        <title>Nakamurella sp. DB0629 isolated from air conditioner.</title>
        <authorList>
            <person name="Kim D.H."/>
            <person name="Kim D.-U."/>
        </authorList>
    </citation>
    <scope>NUCLEOTIDE SEQUENCE [LARGE SCALE GENOMIC DNA]</scope>
    <source>
        <strain evidence="2 3">DB0629</strain>
    </source>
</reference>
<dbReference type="Gene3D" id="1.10.10.10">
    <property type="entry name" value="Winged helix-like DNA-binding domain superfamily/Winged helix DNA-binding domain"/>
    <property type="match status" value="1"/>
</dbReference>
<dbReference type="EMBL" id="JABEND010000003">
    <property type="protein sequence ID" value="NNG35406.1"/>
    <property type="molecule type" value="Genomic_DNA"/>
</dbReference>
<dbReference type="InterPro" id="IPR036390">
    <property type="entry name" value="WH_DNA-bd_sf"/>
</dbReference>
<dbReference type="Pfam" id="PF01047">
    <property type="entry name" value="MarR"/>
    <property type="match status" value="1"/>
</dbReference>
<dbReference type="GO" id="GO:0006950">
    <property type="term" value="P:response to stress"/>
    <property type="evidence" value="ECO:0007669"/>
    <property type="project" value="TreeGrafter"/>
</dbReference>
<accession>A0A849A6Z1</accession>
<organism evidence="2 3">
    <name type="scientific">Nakamurella aerolata</name>
    <dbReference type="NCBI Taxonomy" id="1656892"/>
    <lineage>
        <taxon>Bacteria</taxon>
        <taxon>Bacillati</taxon>
        <taxon>Actinomycetota</taxon>
        <taxon>Actinomycetes</taxon>
        <taxon>Nakamurellales</taxon>
        <taxon>Nakamurellaceae</taxon>
        <taxon>Nakamurella</taxon>
    </lineage>
</organism>
<dbReference type="PROSITE" id="PS50995">
    <property type="entry name" value="HTH_MARR_2"/>
    <property type="match status" value="1"/>
</dbReference>
<dbReference type="AlphaFoldDB" id="A0A849A6Z1"/>
<dbReference type="RefSeq" id="WP_171199104.1">
    <property type="nucleotide sequence ID" value="NZ_JABEND010000003.1"/>
</dbReference>
<comment type="caution">
    <text evidence="2">The sequence shown here is derived from an EMBL/GenBank/DDBJ whole genome shotgun (WGS) entry which is preliminary data.</text>
</comment>
<dbReference type="SMART" id="SM00347">
    <property type="entry name" value="HTH_MARR"/>
    <property type="match status" value="1"/>
</dbReference>